<evidence type="ECO:0000313" key="13">
    <source>
        <dbReference type="EMBL" id="MDO3722104.1"/>
    </source>
</evidence>
<feature type="domain" description="Response regulatory" evidence="11">
    <location>
        <begin position="523"/>
        <end position="644"/>
    </location>
</feature>
<feature type="domain" description="Histidine kinase" evidence="10">
    <location>
        <begin position="279"/>
        <end position="502"/>
    </location>
</feature>
<feature type="transmembrane region" description="Helical" evidence="9">
    <location>
        <begin position="16"/>
        <end position="35"/>
    </location>
</feature>
<evidence type="ECO:0000259" key="11">
    <source>
        <dbReference type="PROSITE" id="PS50110"/>
    </source>
</evidence>
<dbReference type="SUPFAM" id="SSF47384">
    <property type="entry name" value="Homodimeric domain of signal transducing histidine kinase"/>
    <property type="match status" value="1"/>
</dbReference>
<dbReference type="PRINTS" id="PR00344">
    <property type="entry name" value="BCTRLSENSOR"/>
</dbReference>
<dbReference type="CDD" id="cd17546">
    <property type="entry name" value="REC_hyHK_CKI1_RcsC-like"/>
    <property type="match status" value="1"/>
</dbReference>
<keyword evidence="14" id="KW-1185">Reference proteome</keyword>
<dbReference type="SUPFAM" id="SSF52172">
    <property type="entry name" value="CheY-like"/>
    <property type="match status" value="1"/>
</dbReference>
<dbReference type="InterPro" id="IPR004358">
    <property type="entry name" value="Sig_transdc_His_kin-like_C"/>
</dbReference>
<accession>A0ABT8W1H7</accession>
<evidence type="ECO:0000256" key="3">
    <source>
        <dbReference type="ARBA" id="ARBA00012438"/>
    </source>
</evidence>
<dbReference type="SMART" id="SM00387">
    <property type="entry name" value="HATPase_c"/>
    <property type="match status" value="1"/>
</dbReference>
<dbReference type="PROSITE" id="PS50110">
    <property type="entry name" value="RESPONSE_REGULATORY"/>
    <property type="match status" value="1"/>
</dbReference>
<keyword evidence="6" id="KW-0418">Kinase</keyword>
<feature type="domain" description="HAMP" evidence="12">
    <location>
        <begin position="196"/>
        <end position="250"/>
    </location>
</feature>
<dbReference type="CDD" id="cd16922">
    <property type="entry name" value="HATPase_EvgS-ArcB-TorS-like"/>
    <property type="match status" value="1"/>
</dbReference>
<name>A0ABT8W1H7_9GAMM</name>
<evidence type="ECO:0000313" key="14">
    <source>
        <dbReference type="Proteomes" id="UP001168640"/>
    </source>
</evidence>
<dbReference type="Gene3D" id="3.30.565.10">
    <property type="entry name" value="Histidine kinase-like ATPase, C-terminal domain"/>
    <property type="match status" value="1"/>
</dbReference>
<keyword evidence="5" id="KW-0808">Transferase</keyword>
<keyword evidence="9" id="KW-1133">Transmembrane helix</keyword>
<dbReference type="InterPro" id="IPR005467">
    <property type="entry name" value="His_kinase_dom"/>
</dbReference>
<dbReference type="InterPro" id="IPR003661">
    <property type="entry name" value="HisK_dim/P_dom"/>
</dbReference>
<dbReference type="PROSITE" id="PS50885">
    <property type="entry name" value="HAMP"/>
    <property type="match status" value="1"/>
</dbReference>
<dbReference type="PANTHER" id="PTHR45339">
    <property type="entry name" value="HYBRID SIGNAL TRANSDUCTION HISTIDINE KINASE J"/>
    <property type="match status" value="1"/>
</dbReference>
<evidence type="ECO:0000256" key="8">
    <source>
        <dbReference type="PROSITE-ProRule" id="PRU00169"/>
    </source>
</evidence>
<dbReference type="Pfam" id="PF02518">
    <property type="entry name" value="HATPase_c"/>
    <property type="match status" value="1"/>
</dbReference>
<keyword evidence="7" id="KW-0902">Two-component regulatory system</keyword>
<dbReference type="CDD" id="cd00082">
    <property type="entry name" value="HisKA"/>
    <property type="match status" value="1"/>
</dbReference>
<dbReference type="Pfam" id="PF00072">
    <property type="entry name" value="Response_reg"/>
    <property type="match status" value="1"/>
</dbReference>
<comment type="caution">
    <text evidence="13">The sequence shown here is derived from an EMBL/GenBank/DDBJ whole genome shotgun (WGS) entry which is preliminary data.</text>
</comment>
<organism evidence="13 14">
    <name type="scientific">Marinobacter suaedae</name>
    <dbReference type="NCBI Taxonomy" id="3057675"/>
    <lineage>
        <taxon>Bacteria</taxon>
        <taxon>Pseudomonadati</taxon>
        <taxon>Pseudomonadota</taxon>
        <taxon>Gammaproteobacteria</taxon>
        <taxon>Pseudomonadales</taxon>
        <taxon>Marinobacteraceae</taxon>
        <taxon>Marinobacter</taxon>
    </lineage>
</organism>
<evidence type="ECO:0000256" key="6">
    <source>
        <dbReference type="ARBA" id="ARBA00022777"/>
    </source>
</evidence>
<evidence type="ECO:0000256" key="2">
    <source>
        <dbReference type="ARBA" id="ARBA00004370"/>
    </source>
</evidence>
<evidence type="ECO:0000256" key="7">
    <source>
        <dbReference type="ARBA" id="ARBA00023012"/>
    </source>
</evidence>
<dbReference type="Gene3D" id="1.10.287.130">
    <property type="match status" value="1"/>
</dbReference>
<keyword evidence="4 8" id="KW-0597">Phosphoprotein</keyword>
<dbReference type="EC" id="2.7.13.3" evidence="3"/>
<evidence type="ECO:0000256" key="5">
    <source>
        <dbReference type="ARBA" id="ARBA00022679"/>
    </source>
</evidence>
<evidence type="ECO:0000256" key="4">
    <source>
        <dbReference type="ARBA" id="ARBA00022553"/>
    </source>
</evidence>
<evidence type="ECO:0000256" key="9">
    <source>
        <dbReference type="SAM" id="Phobius"/>
    </source>
</evidence>
<feature type="transmembrane region" description="Helical" evidence="9">
    <location>
        <begin position="172"/>
        <end position="195"/>
    </location>
</feature>
<dbReference type="RefSeq" id="WP_302909857.1">
    <property type="nucleotide sequence ID" value="NZ_JAUMIS010000002.1"/>
</dbReference>
<dbReference type="InterPro" id="IPR011006">
    <property type="entry name" value="CheY-like_superfamily"/>
</dbReference>
<dbReference type="InterPro" id="IPR003660">
    <property type="entry name" value="HAMP_dom"/>
</dbReference>
<dbReference type="Gene3D" id="3.40.50.2300">
    <property type="match status" value="1"/>
</dbReference>
<feature type="modified residue" description="4-aspartylphosphate" evidence="8">
    <location>
        <position position="574"/>
    </location>
</feature>
<dbReference type="EMBL" id="JAUMIS010000002">
    <property type="protein sequence ID" value="MDO3722104.1"/>
    <property type="molecule type" value="Genomic_DNA"/>
</dbReference>
<dbReference type="SUPFAM" id="SSF55874">
    <property type="entry name" value="ATPase domain of HSP90 chaperone/DNA topoisomerase II/histidine kinase"/>
    <property type="match status" value="1"/>
</dbReference>
<dbReference type="Proteomes" id="UP001168640">
    <property type="component" value="Unassembled WGS sequence"/>
</dbReference>
<proteinExistence type="predicted"/>
<keyword evidence="9" id="KW-0472">Membrane</keyword>
<evidence type="ECO:0000259" key="10">
    <source>
        <dbReference type="PROSITE" id="PS50109"/>
    </source>
</evidence>
<dbReference type="Gene3D" id="6.10.340.10">
    <property type="match status" value="1"/>
</dbReference>
<dbReference type="SMART" id="SM00388">
    <property type="entry name" value="HisKA"/>
    <property type="match status" value="1"/>
</dbReference>
<dbReference type="SMART" id="SM00448">
    <property type="entry name" value="REC"/>
    <property type="match status" value="1"/>
</dbReference>
<comment type="catalytic activity">
    <reaction evidence="1">
        <text>ATP + protein L-histidine = ADP + protein N-phospho-L-histidine.</text>
        <dbReference type="EC" id="2.7.13.3"/>
    </reaction>
</comment>
<evidence type="ECO:0000256" key="1">
    <source>
        <dbReference type="ARBA" id="ARBA00000085"/>
    </source>
</evidence>
<reference evidence="13" key="1">
    <citation type="submission" date="2023-07" db="EMBL/GenBank/DDBJ databases">
        <title>Marinobacter sp. chi1 genome sequencing and assembly.</title>
        <authorList>
            <person name="Park S."/>
        </authorList>
    </citation>
    <scope>NUCLEOTIDE SEQUENCE</scope>
    <source>
        <strain evidence="13">Chi1</strain>
    </source>
</reference>
<keyword evidence="9" id="KW-0812">Transmembrane</keyword>
<dbReference type="PROSITE" id="PS50109">
    <property type="entry name" value="HIS_KIN"/>
    <property type="match status" value="1"/>
</dbReference>
<comment type="subcellular location">
    <subcellularLocation>
        <location evidence="2">Membrane</location>
    </subcellularLocation>
</comment>
<evidence type="ECO:0000259" key="12">
    <source>
        <dbReference type="PROSITE" id="PS50885"/>
    </source>
</evidence>
<dbReference type="InterPro" id="IPR036890">
    <property type="entry name" value="HATPase_C_sf"/>
</dbReference>
<protein>
    <recommendedName>
        <fullName evidence="3">histidine kinase</fullName>
        <ecNumber evidence="3">2.7.13.3</ecNumber>
    </recommendedName>
</protein>
<dbReference type="InterPro" id="IPR036097">
    <property type="entry name" value="HisK_dim/P_sf"/>
</dbReference>
<dbReference type="InterPro" id="IPR001789">
    <property type="entry name" value="Sig_transdc_resp-reg_receiver"/>
</dbReference>
<dbReference type="Pfam" id="PF00512">
    <property type="entry name" value="HisKA"/>
    <property type="match status" value="1"/>
</dbReference>
<dbReference type="PANTHER" id="PTHR45339:SF1">
    <property type="entry name" value="HYBRID SIGNAL TRANSDUCTION HISTIDINE KINASE J"/>
    <property type="match status" value="1"/>
</dbReference>
<gene>
    <name evidence="13" type="ORF">QVZ43_10260</name>
</gene>
<dbReference type="InterPro" id="IPR003594">
    <property type="entry name" value="HATPase_dom"/>
</dbReference>
<sequence>MSSKTRSMPAPLVRKLLILGALPATVMFFVLIVFFTTARIDDARRELSTNGQLLADSLSPALEYAVVAGNNEALQSVLSESLRHSSATWIRVTDVVGEQLGFASNGTLNSPFDSDQYLVYEAEILQQPLELNSDDTQVWFAPEYGFGAGALRVGTIEVGVDTAVFDHRRQDILWTSIAVGLAVLLFTLLIAHHYLSTILSPIRQLSDRVARLIQGDYSEQPVKRAPNSREVVQIEEHINELAAQLGDLRRLHEQNLTAAEAARDRADSANQAKSEFLATMSHELRTPLNGVLGMIELIQDESLTARQQDYLSTARQSTEDLLTVIGDILDYSKIDGGSIKLDHQAFDLPKLISNCVSTFRFVAEQQGLTLNLSFNGDWPPHAMVMGDAPRLRQALAGLVDNAIKFTADGFINIQANCFVQEPGNMIFSCSVTDSGTGIPSDQLTNIFNSFQQLDYGNTRKHAGTGLGLSITQRLVELMGGHIQVDTNIGEGSSFRFELPFELASPVKPQPVRPTTTPNGQLIHALVVEDNPVNQKVASAMLRRLGFEADAANNGNEALEKIRRNHTGYDVILMDCHMPVMDGYETTRQIRSWEKDVGQHGVPIVALTADVLPETRENCLKSGMNDYLAKPVKRERLEKVLSQWFELEA</sequence>